<dbReference type="InterPro" id="IPR014710">
    <property type="entry name" value="RmlC-like_jellyroll"/>
</dbReference>
<comment type="cofactor">
    <cofactor evidence="1">
        <name>Mn(2+)</name>
        <dbReference type="ChEBI" id="CHEBI:29035"/>
    </cofactor>
</comment>
<dbReference type="RefSeq" id="WP_008430234.1">
    <property type="nucleotide sequence ID" value="NZ_AEPB01000026.1"/>
</dbReference>
<comment type="similarity">
    <text evidence="7">Belongs to the D-lyxose ketol-isomerase family.</text>
</comment>
<dbReference type="Pfam" id="PF07385">
    <property type="entry name" value="Lyx_isomer"/>
    <property type="match status" value="1"/>
</dbReference>
<dbReference type="InterPro" id="IPR010864">
    <property type="entry name" value="D-lyxose_isomer"/>
</dbReference>
<evidence type="ECO:0000256" key="2">
    <source>
        <dbReference type="ARBA" id="ARBA00022723"/>
    </source>
</evidence>
<dbReference type="InterPro" id="IPR011051">
    <property type="entry name" value="RmlC_Cupin_sf"/>
</dbReference>
<name>E7RG67_9BACL</name>
<comment type="caution">
    <text evidence="9">The sequence shown here is derived from an EMBL/GenBank/DDBJ whole genome shotgun (WGS) entry which is preliminary data.</text>
</comment>
<dbReference type="CDD" id="cd20308">
    <property type="entry name" value="cupin_YdaE"/>
    <property type="match status" value="1"/>
</dbReference>
<evidence type="ECO:0000256" key="3">
    <source>
        <dbReference type="ARBA" id="ARBA00023211"/>
    </source>
</evidence>
<comment type="catalytic activity">
    <reaction evidence="6">
        <text>D-lyxose = D-xylulose</text>
        <dbReference type="Rhea" id="RHEA:14201"/>
        <dbReference type="ChEBI" id="CHEBI:16789"/>
        <dbReference type="ChEBI" id="CHEBI:17140"/>
        <dbReference type="EC" id="5.3.1.15"/>
    </reaction>
</comment>
<dbReference type="Gene3D" id="2.60.120.10">
    <property type="entry name" value="Jelly Rolls"/>
    <property type="match status" value="1"/>
</dbReference>
<keyword evidence="3" id="KW-0464">Manganese</keyword>
<evidence type="ECO:0000313" key="9">
    <source>
        <dbReference type="EMBL" id="EGA90014.1"/>
    </source>
</evidence>
<organism evidence="9 10">
    <name type="scientific">Planococcus donghaensis MPA1U2</name>
    <dbReference type="NCBI Taxonomy" id="933115"/>
    <lineage>
        <taxon>Bacteria</taxon>
        <taxon>Bacillati</taxon>
        <taxon>Bacillota</taxon>
        <taxon>Bacilli</taxon>
        <taxon>Bacillales</taxon>
        <taxon>Caryophanaceae</taxon>
        <taxon>Planococcus</taxon>
    </lineage>
</organism>
<accession>E7RG67</accession>
<keyword evidence="4" id="KW-0413">Isomerase</keyword>
<evidence type="ECO:0000256" key="4">
    <source>
        <dbReference type="ARBA" id="ARBA00023235"/>
    </source>
</evidence>
<evidence type="ECO:0000256" key="1">
    <source>
        <dbReference type="ARBA" id="ARBA00001936"/>
    </source>
</evidence>
<keyword evidence="2" id="KW-0479">Metal-binding</keyword>
<gene>
    <name evidence="9" type="ORF">GPDM_07325</name>
</gene>
<protein>
    <recommendedName>
        <fullName evidence="8">D-lyxose ketol-isomerase</fullName>
        <ecNumber evidence="8">5.3.1.15</ecNumber>
    </recommendedName>
</protein>
<dbReference type="SUPFAM" id="SSF51182">
    <property type="entry name" value="RmlC-like cupins"/>
    <property type="match status" value="1"/>
</dbReference>
<keyword evidence="5" id="KW-0119">Carbohydrate metabolism</keyword>
<reference evidence="9 10" key="1">
    <citation type="journal article" date="2011" name="J. Bacteriol.">
        <title>The Draft Genome of Planococcus donghaensis MPA1U2 Reveals Nonsporulation Pathways Controlled by a Conserved Spo0A Regulon.</title>
        <authorList>
            <person name="Pearson M.D."/>
            <person name="Noller H.F."/>
        </authorList>
    </citation>
    <scope>NUCLEOTIDE SEQUENCE [LARGE SCALE GENOMIC DNA]</scope>
    <source>
        <strain evidence="9 10">MPA1U2</strain>
    </source>
</reference>
<evidence type="ECO:0000256" key="7">
    <source>
        <dbReference type="ARBA" id="ARBA00044951"/>
    </source>
</evidence>
<evidence type="ECO:0000256" key="6">
    <source>
        <dbReference type="ARBA" id="ARBA00044907"/>
    </source>
</evidence>
<dbReference type="EMBL" id="AEPB01000026">
    <property type="protein sequence ID" value="EGA90014.1"/>
    <property type="molecule type" value="Genomic_DNA"/>
</dbReference>
<dbReference type="EC" id="5.3.1.15" evidence="8"/>
<sequence length="181" mass="20491">MISQTEHAQILKETLEYFEKARITLTEEEVSRLEVADFGLNQIRDFGLQLIEYVNTDRCCAKDLVLLPRQTCPEHLHPPVGDSPGKEETFRCRLGTVYLYVPGEPVANPSAVVPKHKKETFTVWNEVILQAGEQYTLAPNTLHWFQAGDEGALISEFSTTSTDENDIFTDPSINRIPVIEQ</sequence>
<dbReference type="Proteomes" id="UP000003052">
    <property type="component" value="Unassembled WGS sequence"/>
</dbReference>
<dbReference type="GO" id="GO:0046872">
    <property type="term" value="F:metal ion binding"/>
    <property type="evidence" value="ECO:0007669"/>
    <property type="project" value="UniProtKB-KW"/>
</dbReference>
<dbReference type="OrthoDB" id="9781654at2"/>
<evidence type="ECO:0000256" key="8">
    <source>
        <dbReference type="ARBA" id="ARBA00044972"/>
    </source>
</evidence>
<dbReference type="eggNOG" id="COG3822">
    <property type="taxonomic scope" value="Bacteria"/>
</dbReference>
<evidence type="ECO:0000313" key="10">
    <source>
        <dbReference type="Proteomes" id="UP000003052"/>
    </source>
</evidence>
<proteinExistence type="inferred from homology"/>
<dbReference type="AlphaFoldDB" id="E7RG67"/>
<evidence type="ECO:0000256" key="5">
    <source>
        <dbReference type="ARBA" id="ARBA00023277"/>
    </source>
</evidence>
<dbReference type="GO" id="GO:0047828">
    <property type="term" value="F:D-lyxose ketol-isomerase activity"/>
    <property type="evidence" value="ECO:0007669"/>
    <property type="project" value="UniProtKB-EC"/>
</dbReference>